<dbReference type="Pfam" id="PF01531">
    <property type="entry name" value="Glyco_transf_11"/>
    <property type="match status" value="1"/>
</dbReference>
<dbReference type="PANTHER" id="PTHR11927">
    <property type="entry name" value="GALACTOSIDE 2-L-FUCOSYLTRANSFERASE"/>
    <property type="match status" value="1"/>
</dbReference>
<evidence type="ECO:0000256" key="2">
    <source>
        <dbReference type="ARBA" id="ARBA00022679"/>
    </source>
</evidence>
<keyword evidence="3" id="KW-1133">Transmembrane helix</keyword>
<dbReference type="STRING" id="37653.A0A0L8GMV8"/>
<sequence length="354" mass="42027">MICRLLRVIMTRRSIWFVREISSGKRFLIRTGKMHRFAFCVKLLIFFIVFFLGVIIFHYLDILGVIYTINYLVHRQQDDTKVLCPKFVGGLGNQMFQYASLYGIAKSKNMTLLIDAECELNQLFSISAVTLPHVACWFLKTRTDYRPCAFNKDTMNFSADQNYQMQGYLQSWQYFHRAEPALRQIFKFKAAIREKAESILKQAIEVHQKQVRNQALTFIAIHIRRGDITKDNFKTYGYNTASLDYIRRAMQYFSERYHRILFLVCTNDMEWAKRYLHKKNVYFVENQPREVDMALMASCNHTIMTVGSFGWWSAWLANGEVVYYRYPASRGSKLRKAFSKEMTDYYYPKWKPML</sequence>
<keyword evidence="3" id="KW-0735">Signal-anchor</keyword>
<dbReference type="PANTHER" id="PTHR11927:SF9">
    <property type="entry name" value="L-FUCOSYLTRANSFERASE"/>
    <property type="match status" value="1"/>
</dbReference>
<dbReference type="EC" id="2.4.1.-" evidence="3"/>
<keyword evidence="3" id="KW-0472">Membrane</keyword>
<organism evidence="4">
    <name type="scientific">Octopus bimaculoides</name>
    <name type="common">California two-spotted octopus</name>
    <dbReference type="NCBI Taxonomy" id="37653"/>
    <lineage>
        <taxon>Eukaryota</taxon>
        <taxon>Metazoa</taxon>
        <taxon>Spiralia</taxon>
        <taxon>Lophotrochozoa</taxon>
        <taxon>Mollusca</taxon>
        <taxon>Cephalopoda</taxon>
        <taxon>Coleoidea</taxon>
        <taxon>Octopodiformes</taxon>
        <taxon>Octopoda</taxon>
        <taxon>Incirrata</taxon>
        <taxon>Octopodidae</taxon>
        <taxon>Octopus</taxon>
    </lineage>
</organism>
<keyword evidence="3" id="KW-0812">Transmembrane</keyword>
<keyword evidence="3" id="KW-0333">Golgi apparatus</keyword>
<dbReference type="GO" id="GO:0032580">
    <property type="term" value="C:Golgi cisterna membrane"/>
    <property type="evidence" value="ECO:0007669"/>
    <property type="project" value="UniProtKB-SubCell"/>
</dbReference>
<comment type="pathway">
    <text evidence="3">Protein modification; protein glycosylation.</text>
</comment>
<dbReference type="EMBL" id="KQ421150">
    <property type="protein sequence ID" value="KOF78252.1"/>
    <property type="molecule type" value="Genomic_DNA"/>
</dbReference>
<gene>
    <name evidence="4" type="ORF">OCBIM_22031060mg</name>
</gene>
<proteinExistence type="inferred from homology"/>
<keyword evidence="2 3" id="KW-0808">Transferase</keyword>
<dbReference type="KEGG" id="obi:106875849"/>
<dbReference type="InterPro" id="IPR002516">
    <property type="entry name" value="Glyco_trans_11"/>
</dbReference>
<dbReference type="OMA" id="INTFHER"/>
<reference evidence="4" key="1">
    <citation type="submission" date="2015-07" db="EMBL/GenBank/DDBJ databases">
        <title>MeaNS - Measles Nucleotide Surveillance Program.</title>
        <authorList>
            <person name="Tran T."/>
            <person name="Druce J."/>
        </authorList>
    </citation>
    <scope>NUCLEOTIDE SEQUENCE</scope>
    <source>
        <strain evidence="4">UCB-OBI-ISO-001</strain>
        <tissue evidence="4">Gonad</tissue>
    </source>
</reference>
<keyword evidence="3" id="KW-0325">Glycoprotein</keyword>
<dbReference type="GO" id="GO:0005975">
    <property type="term" value="P:carbohydrate metabolic process"/>
    <property type="evidence" value="ECO:0007669"/>
    <property type="project" value="InterPro"/>
</dbReference>
<evidence type="ECO:0000256" key="1">
    <source>
        <dbReference type="ARBA" id="ARBA00022676"/>
    </source>
</evidence>
<protein>
    <recommendedName>
        <fullName evidence="3">L-Fucosyltransferase</fullName>
        <ecNumber evidence="3">2.4.1.-</ecNumber>
    </recommendedName>
</protein>
<name>A0A0L8GMV8_OCTBM</name>
<accession>A0A0L8GMV8</accession>
<evidence type="ECO:0000256" key="3">
    <source>
        <dbReference type="RuleBase" id="RU363129"/>
    </source>
</evidence>
<dbReference type="GO" id="GO:0008107">
    <property type="term" value="F:galactoside 2-alpha-L-fucosyltransferase activity"/>
    <property type="evidence" value="ECO:0007669"/>
    <property type="project" value="InterPro"/>
</dbReference>
<evidence type="ECO:0000313" key="4">
    <source>
        <dbReference type="EMBL" id="KOF78252.1"/>
    </source>
</evidence>
<dbReference type="OrthoDB" id="3226at2759"/>
<dbReference type="CDD" id="cd11301">
    <property type="entry name" value="Fut1_Fut2_like"/>
    <property type="match status" value="1"/>
</dbReference>
<dbReference type="UniPathway" id="UPA00378"/>
<comment type="similarity">
    <text evidence="3">Belongs to the glycosyltransferase 11 family.</text>
</comment>
<dbReference type="AlphaFoldDB" id="A0A0L8GMV8"/>
<keyword evidence="1 3" id="KW-0328">Glycosyltransferase</keyword>
<feature type="transmembrane region" description="Helical" evidence="3">
    <location>
        <begin position="37"/>
        <end position="60"/>
    </location>
</feature>
<comment type="subcellular location">
    <subcellularLocation>
        <location evidence="3">Golgi apparatus</location>
        <location evidence="3">Golgi stack membrane</location>
        <topology evidence="3">Single-pass type II membrane protein</topology>
    </subcellularLocation>
</comment>